<organism evidence="2 3">
    <name type="scientific">Medicago truncatula</name>
    <name type="common">Barrel medic</name>
    <name type="synonym">Medicago tribuloides</name>
    <dbReference type="NCBI Taxonomy" id="3880"/>
    <lineage>
        <taxon>Eukaryota</taxon>
        <taxon>Viridiplantae</taxon>
        <taxon>Streptophyta</taxon>
        <taxon>Embryophyta</taxon>
        <taxon>Tracheophyta</taxon>
        <taxon>Spermatophyta</taxon>
        <taxon>Magnoliopsida</taxon>
        <taxon>eudicotyledons</taxon>
        <taxon>Gunneridae</taxon>
        <taxon>Pentapetalae</taxon>
        <taxon>rosids</taxon>
        <taxon>fabids</taxon>
        <taxon>Fabales</taxon>
        <taxon>Fabaceae</taxon>
        <taxon>Papilionoideae</taxon>
        <taxon>50 kb inversion clade</taxon>
        <taxon>NPAAA clade</taxon>
        <taxon>Hologalegina</taxon>
        <taxon>IRL clade</taxon>
        <taxon>Trifolieae</taxon>
        <taxon>Medicago</taxon>
    </lineage>
</organism>
<evidence type="ECO:0000313" key="2">
    <source>
        <dbReference type="EMBL" id="RHN79391.1"/>
    </source>
</evidence>
<dbReference type="PANTHER" id="PTHR47950">
    <property type="entry name" value="CYTOCHROME P450, FAMILY 76, SUBFAMILY C, POLYPEPTIDE 5-RELATED"/>
    <property type="match status" value="1"/>
</dbReference>
<dbReference type="PANTHER" id="PTHR47950:SF48">
    <property type="entry name" value="CYTOCHROME P450 FAMILY PROTEIN, EXPRESSED"/>
    <property type="match status" value="1"/>
</dbReference>
<dbReference type="SUPFAM" id="SSF48264">
    <property type="entry name" value="Cytochrome P450"/>
    <property type="match status" value="1"/>
</dbReference>
<dbReference type="Proteomes" id="UP000265566">
    <property type="component" value="Chromosome 1"/>
</dbReference>
<dbReference type="GO" id="GO:0005506">
    <property type="term" value="F:iron ion binding"/>
    <property type="evidence" value="ECO:0007669"/>
    <property type="project" value="InterPro"/>
</dbReference>
<sequence>MPVSDLWRDLKKLYKNHLFSNKTLDASNELRCKKLQELLSDIDRSSLTCKAVDVGRATFKTSLNFLSNTFFSMDFVNSTGETDEYKDIVENLVRAIGTPNVVDFFPVLKKFDPQGIKAISATYVEKLFQIIDSFITKRLKLREAENYVTNDDMLDTLLNISQENAQKMDNTKIKHLFLDLFVAGTDTTSYTIERAMAELIHNPHAMSKAKEELEQIIGIGNPIEESDITRLPYL</sequence>
<dbReference type="Pfam" id="PF00067">
    <property type="entry name" value="p450"/>
    <property type="match status" value="1"/>
</dbReference>
<dbReference type="InterPro" id="IPR036396">
    <property type="entry name" value="Cyt_P450_sf"/>
</dbReference>
<dbReference type="Gene3D" id="1.10.630.10">
    <property type="entry name" value="Cytochrome P450"/>
    <property type="match status" value="1"/>
</dbReference>
<dbReference type="InterPro" id="IPR002401">
    <property type="entry name" value="Cyt_P450_E_grp-I"/>
</dbReference>
<comment type="caution">
    <text evidence="2">The sequence shown here is derived from an EMBL/GenBank/DDBJ whole genome shotgun (WGS) entry which is preliminary data.</text>
</comment>
<dbReference type="EMBL" id="PSQE01000001">
    <property type="protein sequence ID" value="RHN79391.1"/>
    <property type="molecule type" value="Genomic_DNA"/>
</dbReference>
<keyword evidence="2" id="KW-0560">Oxidoreductase</keyword>
<evidence type="ECO:0000313" key="3">
    <source>
        <dbReference type="Proteomes" id="UP000265566"/>
    </source>
</evidence>
<evidence type="ECO:0000256" key="1">
    <source>
        <dbReference type="ARBA" id="ARBA00010617"/>
    </source>
</evidence>
<dbReference type="AlphaFoldDB" id="A0A396JRK2"/>
<comment type="similarity">
    <text evidence="1">Belongs to the cytochrome P450 family.</text>
</comment>
<protein>
    <submittedName>
        <fullName evidence="2">Putative geraniol 8-hydroxylase</fullName>
        <ecNumber evidence="2">1.14.14.83</ecNumber>
    </submittedName>
</protein>
<reference evidence="3" key="1">
    <citation type="journal article" date="2018" name="Nat. Plants">
        <title>Whole-genome landscape of Medicago truncatula symbiotic genes.</title>
        <authorList>
            <person name="Pecrix Y."/>
            <person name="Staton S.E."/>
            <person name="Sallet E."/>
            <person name="Lelandais-Briere C."/>
            <person name="Moreau S."/>
            <person name="Carrere S."/>
            <person name="Blein T."/>
            <person name="Jardinaud M.F."/>
            <person name="Latrasse D."/>
            <person name="Zouine M."/>
            <person name="Zahm M."/>
            <person name="Kreplak J."/>
            <person name="Mayjonade B."/>
            <person name="Satge C."/>
            <person name="Perez M."/>
            <person name="Cauet S."/>
            <person name="Marande W."/>
            <person name="Chantry-Darmon C."/>
            <person name="Lopez-Roques C."/>
            <person name="Bouchez O."/>
            <person name="Berard A."/>
            <person name="Debelle F."/>
            <person name="Munos S."/>
            <person name="Bendahmane A."/>
            <person name="Berges H."/>
            <person name="Niebel A."/>
            <person name="Buitink J."/>
            <person name="Frugier F."/>
            <person name="Benhamed M."/>
            <person name="Crespi M."/>
            <person name="Gouzy J."/>
            <person name="Gamas P."/>
        </authorList>
    </citation>
    <scope>NUCLEOTIDE SEQUENCE [LARGE SCALE GENOMIC DNA]</scope>
    <source>
        <strain evidence="3">cv. Jemalong A17</strain>
    </source>
</reference>
<dbReference type="EC" id="1.14.14.83" evidence="2"/>
<accession>A0A396JRK2</accession>
<dbReference type="Gramene" id="rna3177">
    <property type="protein sequence ID" value="RHN79391.1"/>
    <property type="gene ID" value="gene3177"/>
</dbReference>
<dbReference type="PRINTS" id="PR00463">
    <property type="entry name" value="EP450I"/>
</dbReference>
<name>A0A396JRK2_MEDTR</name>
<dbReference type="GO" id="GO:0102811">
    <property type="term" value="F:geraniol 10-hydroxylase activity"/>
    <property type="evidence" value="ECO:0007669"/>
    <property type="project" value="UniProtKB-EC"/>
</dbReference>
<dbReference type="GO" id="GO:0020037">
    <property type="term" value="F:heme binding"/>
    <property type="evidence" value="ECO:0007669"/>
    <property type="project" value="InterPro"/>
</dbReference>
<dbReference type="InterPro" id="IPR001128">
    <property type="entry name" value="Cyt_P450"/>
</dbReference>
<proteinExistence type="inferred from homology"/>
<gene>
    <name evidence="2" type="ORF">MtrunA17_Chr1g0176851</name>
</gene>